<feature type="domain" description="Protein kinase" evidence="2">
    <location>
        <begin position="1"/>
        <end position="152"/>
    </location>
</feature>
<evidence type="ECO:0000313" key="3">
    <source>
        <dbReference type="EMBL" id="ORY05181.1"/>
    </source>
</evidence>
<dbReference type="AlphaFoldDB" id="A0A1Y1Z4I9"/>
<dbReference type="OrthoDB" id="310217at2759"/>
<proteinExistence type="predicted"/>
<organism evidence="3 4">
    <name type="scientific">Clohesyomyces aquaticus</name>
    <dbReference type="NCBI Taxonomy" id="1231657"/>
    <lineage>
        <taxon>Eukaryota</taxon>
        <taxon>Fungi</taxon>
        <taxon>Dikarya</taxon>
        <taxon>Ascomycota</taxon>
        <taxon>Pezizomycotina</taxon>
        <taxon>Dothideomycetes</taxon>
        <taxon>Pleosporomycetidae</taxon>
        <taxon>Pleosporales</taxon>
        <taxon>Lindgomycetaceae</taxon>
        <taxon>Clohesyomyces</taxon>
    </lineage>
</organism>
<gene>
    <name evidence="3" type="ORF">BCR34DRAFT_604619</name>
</gene>
<accession>A0A1Y1Z4I9</accession>
<dbReference type="EMBL" id="MCFA01000128">
    <property type="protein sequence ID" value="ORY05181.1"/>
    <property type="molecule type" value="Genomic_DNA"/>
</dbReference>
<dbReference type="Gene3D" id="1.10.510.10">
    <property type="entry name" value="Transferase(Phosphotransferase) domain 1"/>
    <property type="match status" value="1"/>
</dbReference>
<evidence type="ECO:0000313" key="4">
    <source>
        <dbReference type="Proteomes" id="UP000193144"/>
    </source>
</evidence>
<dbReference type="PROSITE" id="PS50011">
    <property type="entry name" value="PROTEIN_KINASE_DOM"/>
    <property type="match status" value="1"/>
</dbReference>
<evidence type="ECO:0000256" key="1">
    <source>
        <dbReference type="SAM" id="MobiDB-lite"/>
    </source>
</evidence>
<dbReference type="STRING" id="1231657.A0A1Y1Z4I9"/>
<dbReference type="InterPro" id="IPR000719">
    <property type="entry name" value="Prot_kinase_dom"/>
</dbReference>
<feature type="region of interest" description="Disordered" evidence="1">
    <location>
        <begin position="41"/>
        <end position="61"/>
    </location>
</feature>
<dbReference type="GO" id="GO:0005524">
    <property type="term" value="F:ATP binding"/>
    <property type="evidence" value="ECO:0007669"/>
    <property type="project" value="InterPro"/>
</dbReference>
<dbReference type="SUPFAM" id="SSF56112">
    <property type="entry name" value="Protein kinase-like (PK-like)"/>
    <property type="match status" value="1"/>
</dbReference>
<comment type="caution">
    <text evidence="3">The sequence shown here is derived from an EMBL/GenBank/DDBJ whole genome shotgun (WGS) entry which is preliminary data.</text>
</comment>
<evidence type="ECO:0000259" key="2">
    <source>
        <dbReference type="PROSITE" id="PS50011"/>
    </source>
</evidence>
<dbReference type="Proteomes" id="UP000193144">
    <property type="component" value="Unassembled WGS sequence"/>
</dbReference>
<name>A0A1Y1Z4I9_9PLEO</name>
<reference evidence="3 4" key="1">
    <citation type="submission" date="2016-07" db="EMBL/GenBank/DDBJ databases">
        <title>Pervasive Adenine N6-methylation of Active Genes in Fungi.</title>
        <authorList>
            <consortium name="DOE Joint Genome Institute"/>
            <person name="Mondo S.J."/>
            <person name="Dannebaum R.O."/>
            <person name="Kuo R.C."/>
            <person name="Labutti K."/>
            <person name="Haridas S."/>
            <person name="Kuo A."/>
            <person name="Salamov A."/>
            <person name="Ahrendt S.R."/>
            <person name="Lipzen A."/>
            <person name="Sullivan W."/>
            <person name="Andreopoulos W.B."/>
            <person name="Clum A."/>
            <person name="Lindquist E."/>
            <person name="Daum C."/>
            <person name="Ramamoorthy G.K."/>
            <person name="Gryganskyi A."/>
            <person name="Culley D."/>
            <person name="Magnuson J.K."/>
            <person name="James T.Y."/>
            <person name="O'Malley M.A."/>
            <person name="Stajich J.E."/>
            <person name="Spatafora J.W."/>
            <person name="Visel A."/>
            <person name="Grigoriev I.V."/>
        </authorList>
    </citation>
    <scope>NUCLEOTIDE SEQUENCE [LARGE SCALE GENOMIC DNA]</scope>
    <source>
        <strain evidence="3 4">CBS 115471</strain>
    </source>
</reference>
<sequence length="176" mass="20643">MHIDIKISNIVLGEPNEDFPGFYTPKLIDFDIAFRKREENDQNTNMQRNFEQGKKPNKSFKNSVDYKSNIFNIGRIIMLLMDKTLLPWKNMEEPDWNDIYPKRYHRLRSPGLDATYSSHLTDHMYRCLSPDASQRPGMNELLCLTCNGLERYEKGYGEARGQSADELPKFMRLLEA</sequence>
<dbReference type="GO" id="GO:0004672">
    <property type="term" value="F:protein kinase activity"/>
    <property type="evidence" value="ECO:0007669"/>
    <property type="project" value="InterPro"/>
</dbReference>
<protein>
    <recommendedName>
        <fullName evidence="2">Protein kinase domain-containing protein</fullName>
    </recommendedName>
</protein>
<keyword evidence="4" id="KW-1185">Reference proteome</keyword>
<dbReference type="InterPro" id="IPR011009">
    <property type="entry name" value="Kinase-like_dom_sf"/>
</dbReference>